<evidence type="ECO:0000313" key="3">
    <source>
        <dbReference type="EMBL" id="QOL82022.1"/>
    </source>
</evidence>
<dbReference type="Proteomes" id="UP000594118">
    <property type="component" value="Chromosome"/>
</dbReference>
<dbReference type="SMART" id="SM00091">
    <property type="entry name" value="PAS"/>
    <property type="match status" value="2"/>
</dbReference>
<dbReference type="AlphaFoldDB" id="A0A7L9WQ22"/>
<gene>
    <name evidence="3" type="ORF">F3W81_15015</name>
</gene>
<dbReference type="Pfam" id="PF12860">
    <property type="entry name" value="PAS_7"/>
    <property type="match status" value="1"/>
</dbReference>
<dbReference type="InterPro" id="IPR035965">
    <property type="entry name" value="PAS-like_dom_sf"/>
</dbReference>
<sequence length="524" mass="58820">MILDTGTHLAGLSLYEILMAVALSIVLSLLSLGLIAVLTRRGSLERAGTGDVAAMTTSVFLFDEQRLVSAPSEWREHLETFGHDASDWEVLRQLLLPRFPGMPELPELATDELFRSLNARYSGDSGVLRLRQVGHRLRVTLRETEAGSLVHLHTAQLNGQRLDQMTALVEYLAIPIWTMNTNGQVLRKNAAYRALEEQLEGSSDVNVPLVRNTEAATDRPVFTYRIMLDPRGRLPERWFDVSARRIEDGWQCSAQDVTALVRAELAQRNFVQTLTKTFAQLSTGLAIFDRDRQLILFNPSLVDLTSLSPEFLTSRPALSHFFDHLRDQRIMPEPKNYASWREQLSALVSAAADGRYQETWSLPSGATYRVTGRPHPNGAIAFLFEDISDEIAMTRRFRQQLSLSQSVLDAITDPIVIFDAQGLMSYCNAAYRRLFQIEPQEDLSGIVIRDAHRMWCRKASDAAGLGELLERLLTRPDRLDWKHTMHFRDAGEVSCSVVPLVSGACMVNFGLMRVPSVPVDTAAE</sequence>
<dbReference type="InterPro" id="IPR000014">
    <property type="entry name" value="PAS"/>
</dbReference>
<keyword evidence="4" id="KW-1185">Reference proteome</keyword>
<dbReference type="EMBL" id="CP045201">
    <property type="protein sequence ID" value="QOL82022.1"/>
    <property type="molecule type" value="Genomic_DNA"/>
</dbReference>
<keyword evidence="1" id="KW-1133">Transmembrane helix</keyword>
<accession>A0A7L9WQ22</accession>
<proteinExistence type="predicted"/>
<feature type="transmembrane region" description="Helical" evidence="1">
    <location>
        <begin position="17"/>
        <end position="38"/>
    </location>
</feature>
<dbReference type="Gene3D" id="3.30.450.20">
    <property type="entry name" value="PAS domain"/>
    <property type="match status" value="1"/>
</dbReference>
<organism evidence="3 4">
    <name type="scientific">Pseudooceanicola spongiae</name>
    <dbReference type="NCBI Taxonomy" id="2613965"/>
    <lineage>
        <taxon>Bacteria</taxon>
        <taxon>Pseudomonadati</taxon>
        <taxon>Pseudomonadota</taxon>
        <taxon>Alphaproteobacteria</taxon>
        <taxon>Rhodobacterales</taxon>
        <taxon>Paracoccaceae</taxon>
        <taxon>Pseudooceanicola</taxon>
    </lineage>
</organism>
<evidence type="ECO:0000256" key="1">
    <source>
        <dbReference type="SAM" id="Phobius"/>
    </source>
</evidence>
<reference evidence="3 4" key="1">
    <citation type="submission" date="2019-10" db="EMBL/GenBank/DDBJ databases">
        <title>Pseudopuniceibacterium sp. HQ09 islated from Antarctica.</title>
        <authorList>
            <person name="Liao L."/>
            <person name="Su S."/>
            <person name="Chen B."/>
            <person name="Yu Y."/>
        </authorList>
    </citation>
    <scope>NUCLEOTIDE SEQUENCE [LARGE SCALE GENOMIC DNA]</scope>
    <source>
        <strain evidence="3 4">HQ09</strain>
    </source>
</reference>
<dbReference type="SUPFAM" id="SSF55785">
    <property type="entry name" value="PYP-like sensor domain (PAS domain)"/>
    <property type="match status" value="2"/>
</dbReference>
<feature type="domain" description="PAS" evidence="2">
    <location>
        <begin position="400"/>
        <end position="441"/>
    </location>
</feature>
<name>A0A7L9WQ22_9RHOB</name>
<evidence type="ECO:0000259" key="2">
    <source>
        <dbReference type="PROSITE" id="PS50112"/>
    </source>
</evidence>
<evidence type="ECO:0000313" key="4">
    <source>
        <dbReference type="Proteomes" id="UP000594118"/>
    </source>
</evidence>
<dbReference type="KEGG" id="pshq:F3W81_15015"/>
<dbReference type="InterPro" id="IPR013767">
    <property type="entry name" value="PAS_fold"/>
</dbReference>
<dbReference type="RefSeq" id="WP_193079937.1">
    <property type="nucleotide sequence ID" value="NZ_CP045201.1"/>
</dbReference>
<keyword evidence="1" id="KW-0812">Transmembrane</keyword>
<protein>
    <submittedName>
        <fullName evidence="3">PAS domain-containing protein</fullName>
    </submittedName>
</protein>
<keyword evidence="1" id="KW-0472">Membrane</keyword>
<dbReference type="GO" id="GO:0006355">
    <property type="term" value="P:regulation of DNA-templated transcription"/>
    <property type="evidence" value="ECO:0007669"/>
    <property type="project" value="InterPro"/>
</dbReference>
<dbReference type="PROSITE" id="PS50112">
    <property type="entry name" value="PAS"/>
    <property type="match status" value="1"/>
</dbReference>
<dbReference type="Pfam" id="PF00989">
    <property type="entry name" value="PAS"/>
    <property type="match status" value="1"/>
</dbReference>